<dbReference type="Proteomes" id="UP000241769">
    <property type="component" value="Unassembled WGS sequence"/>
</dbReference>
<protein>
    <submittedName>
        <fullName evidence="2">Uncharacterized protein</fullName>
    </submittedName>
</protein>
<comment type="caution">
    <text evidence="2">The sequence shown here is derived from an EMBL/GenBank/DDBJ whole genome shotgun (WGS) entry which is preliminary data.</text>
</comment>
<name>A0A2P6NEJ5_9EUKA</name>
<keyword evidence="1" id="KW-1133">Transmembrane helix</keyword>
<proteinExistence type="predicted"/>
<dbReference type="EMBL" id="MDYQ01000105">
    <property type="protein sequence ID" value="PRP82355.1"/>
    <property type="molecule type" value="Genomic_DNA"/>
</dbReference>
<accession>A0A2P6NEJ5</accession>
<organism evidence="2 3">
    <name type="scientific">Planoprotostelium fungivorum</name>
    <dbReference type="NCBI Taxonomy" id="1890364"/>
    <lineage>
        <taxon>Eukaryota</taxon>
        <taxon>Amoebozoa</taxon>
        <taxon>Evosea</taxon>
        <taxon>Variosea</taxon>
        <taxon>Cavosteliida</taxon>
        <taxon>Cavosteliaceae</taxon>
        <taxon>Planoprotostelium</taxon>
    </lineage>
</organism>
<gene>
    <name evidence="2" type="ORF">PROFUN_10259</name>
</gene>
<evidence type="ECO:0000256" key="1">
    <source>
        <dbReference type="SAM" id="Phobius"/>
    </source>
</evidence>
<evidence type="ECO:0000313" key="2">
    <source>
        <dbReference type="EMBL" id="PRP82355.1"/>
    </source>
</evidence>
<keyword evidence="3" id="KW-1185">Reference proteome</keyword>
<reference evidence="2 3" key="1">
    <citation type="journal article" date="2018" name="Genome Biol. Evol.">
        <title>Multiple Roots of Fruiting Body Formation in Amoebozoa.</title>
        <authorList>
            <person name="Hillmann F."/>
            <person name="Forbes G."/>
            <person name="Novohradska S."/>
            <person name="Ferling I."/>
            <person name="Riege K."/>
            <person name="Groth M."/>
            <person name="Westermann M."/>
            <person name="Marz M."/>
            <person name="Spaller T."/>
            <person name="Winckler T."/>
            <person name="Schaap P."/>
            <person name="Glockner G."/>
        </authorList>
    </citation>
    <scope>NUCLEOTIDE SEQUENCE [LARGE SCALE GENOMIC DNA]</scope>
    <source>
        <strain evidence="2 3">Jena</strain>
    </source>
</reference>
<sequence length="75" mass="7993">MSFRCVKLDSSSFSCPIPSSVINACTCGHTEALRILLADPRAAIKSASTQVGTVMLLLVIAVWIRQRNASGRSVS</sequence>
<dbReference type="AlphaFoldDB" id="A0A2P6NEJ5"/>
<dbReference type="InParanoid" id="A0A2P6NEJ5"/>
<feature type="transmembrane region" description="Helical" evidence="1">
    <location>
        <begin position="47"/>
        <end position="64"/>
    </location>
</feature>
<keyword evidence="1" id="KW-0812">Transmembrane</keyword>
<evidence type="ECO:0000313" key="3">
    <source>
        <dbReference type="Proteomes" id="UP000241769"/>
    </source>
</evidence>
<keyword evidence="1" id="KW-0472">Membrane</keyword>